<name>A0ABV5UVR5_9MICC</name>
<proteinExistence type="predicted"/>
<sequence length="417" mass="44117">MNTTTKVTTPGLSADQAGPGELVAAAIAAADYGNNGAPFAPFLIKFADPANFVNAWTAERGNPISFYGGYKGNSSTFLPLGDFAAVNNTPVAKTPILLLAPMPGHEDALVHPAGFTWILDDKGSGNPNDIDYFWPTAPDGYQALGICVGFNGQGPDAENYWCVKTEYLQSAPTQDFWSDAGSHWTSHDGSLSAPSLSGVGVQDQEILLAPTTMLSNEHGNLQNTSWCLALDKLLLPVSGASTPYPDYEPGYGEGTKTSPGLDKVAVLPATLIDDPASDSSPFYYLAAEPEWFCTRSFPSPAGGTYTESFLIGTSQESSSGFQHTTSLTVGAEVGIEAGPVSAKVSVSYTDEMQLSGSISSGTDTQASETLSLNLVVADRVLIWQKQTDFVVYRTAGDAMSQVTYQTADIYFTDSNPK</sequence>
<keyword evidence="2" id="KW-1185">Reference proteome</keyword>
<dbReference type="InterPro" id="IPR009291">
    <property type="entry name" value="Vps62"/>
</dbReference>
<organism evidence="1 2">
    <name type="scientific">Arthrobacter methylotrophus</name>
    <dbReference type="NCBI Taxonomy" id="121291"/>
    <lineage>
        <taxon>Bacteria</taxon>
        <taxon>Bacillati</taxon>
        <taxon>Actinomycetota</taxon>
        <taxon>Actinomycetes</taxon>
        <taxon>Micrococcales</taxon>
        <taxon>Micrococcaceae</taxon>
        <taxon>Arthrobacter</taxon>
    </lineage>
</organism>
<protein>
    <submittedName>
        <fullName evidence="1">Vps62-related protein</fullName>
    </submittedName>
</protein>
<accession>A0ABV5UVR5</accession>
<gene>
    <name evidence="1" type="ORF">ACFFPI_19605</name>
</gene>
<dbReference type="Proteomes" id="UP001589536">
    <property type="component" value="Unassembled WGS sequence"/>
</dbReference>
<evidence type="ECO:0000313" key="1">
    <source>
        <dbReference type="EMBL" id="MFB9716310.1"/>
    </source>
</evidence>
<dbReference type="EMBL" id="JBHMBH010000044">
    <property type="protein sequence ID" value="MFB9716310.1"/>
    <property type="molecule type" value="Genomic_DNA"/>
</dbReference>
<evidence type="ECO:0000313" key="2">
    <source>
        <dbReference type="Proteomes" id="UP001589536"/>
    </source>
</evidence>
<dbReference type="RefSeq" id="WP_345045774.1">
    <property type="nucleotide sequence ID" value="NZ_BAABED010000001.1"/>
</dbReference>
<reference evidence="1 2" key="1">
    <citation type="submission" date="2024-09" db="EMBL/GenBank/DDBJ databases">
        <authorList>
            <person name="Sun Q."/>
            <person name="Mori K."/>
        </authorList>
    </citation>
    <scope>NUCLEOTIDE SEQUENCE [LARGE SCALE GENOMIC DNA]</scope>
    <source>
        <strain evidence="1 2">JCM 13519</strain>
    </source>
</reference>
<dbReference type="Pfam" id="PF06101">
    <property type="entry name" value="Vps62"/>
    <property type="match status" value="1"/>
</dbReference>
<comment type="caution">
    <text evidence="1">The sequence shown here is derived from an EMBL/GenBank/DDBJ whole genome shotgun (WGS) entry which is preliminary data.</text>
</comment>